<evidence type="ECO:0000256" key="5">
    <source>
        <dbReference type="ARBA" id="ARBA00023200"/>
    </source>
</evidence>
<dbReference type="GO" id="GO:0031640">
    <property type="term" value="P:killing of cells of another organism"/>
    <property type="evidence" value="ECO:0007669"/>
    <property type="project" value="UniProtKB-KW"/>
</dbReference>
<dbReference type="HAMAP" id="MF_04110">
    <property type="entry name" value="ENDOLYSIN_T4"/>
    <property type="match status" value="1"/>
</dbReference>
<dbReference type="Gene3D" id="1.10.530.40">
    <property type="match status" value="1"/>
</dbReference>
<dbReference type="InterPro" id="IPR033907">
    <property type="entry name" value="Endolysin_autolysin"/>
</dbReference>
<dbReference type="Proteomes" id="UP000190092">
    <property type="component" value="Unassembled WGS sequence"/>
</dbReference>
<keyword evidence="9" id="KW-1185">Reference proteome</keyword>
<dbReference type="STRING" id="225324.SAMN02745126_04014"/>
<dbReference type="PANTHER" id="PTHR38107">
    <property type="match status" value="1"/>
</dbReference>
<dbReference type="InterPro" id="IPR034690">
    <property type="entry name" value="Endolysin_T4_type"/>
</dbReference>
<dbReference type="CDD" id="cd00737">
    <property type="entry name" value="lyz_endolysin_autolysin"/>
    <property type="match status" value="1"/>
</dbReference>
<evidence type="ECO:0000256" key="2">
    <source>
        <dbReference type="ARBA" id="ARBA00022529"/>
    </source>
</evidence>
<evidence type="ECO:0000313" key="9">
    <source>
        <dbReference type="Proteomes" id="UP000190092"/>
    </source>
</evidence>
<dbReference type="InterPro" id="IPR002196">
    <property type="entry name" value="Glyco_hydro_24"/>
</dbReference>
<dbReference type="GO" id="GO:0042742">
    <property type="term" value="P:defense response to bacterium"/>
    <property type="evidence" value="ECO:0007669"/>
    <property type="project" value="UniProtKB-KW"/>
</dbReference>
<evidence type="ECO:0000256" key="6">
    <source>
        <dbReference type="ARBA" id="ARBA00023295"/>
    </source>
</evidence>
<dbReference type="EMBL" id="FUWJ01000005">
    <property type="protein sequence ID" value="SKA17895.1"/>
    <property type="molecule type" value="Genomic_DNA"/>
</dbReference>
<dbReference type="InterPro" id="IPR051018">
    <property type="entry name" value="Bacteriophage_GH24"/>
</dbReference>
<dbReference type="GO" id="GO:0016998">
    <property type="term" value="P:cell wall macromolecule catabolic process"/>
    <property type="evidence" value="ECO:0007669"/>
    <property type="project" value="InterPro"/>
</dbReference>
<comment type="catalytic activity">
    <reaction evidence="1 7">
        <text>Hydrolysis of (1-&gt;4)-beta-linkages between N-acetylmuramic acid and N-acetyl-D-glucosamine residues in a peptidoglycan and between N-acetyl-D-glucosamine residues in chitodextrins.</text>
        <dbReference type="EC" id="3.2.1.17"/>
    </reaction>
</comment>
<keyword evidence="2 7" id="KW-0929">Antimicrobial</keyword>
<keyword evidence="3 7" id="KW-0081">Bacteriolytic enzyme</keyword>
<accession>A0A1T4RPF3</accession>
<gene>
    <name evidence="8" type="ORF">SAMN02745126_04014</name>
</gene>
<name>A0A1T4RPF3_9HYPH</name>
<dbReference type="Pfam" id="PF00959">
    <property type="entry name" value="Phage_lysozyme"/>
    <property type="match status" value="1"/>
</dbReference>
<organism evidence="8 9">
    <name type="scientific">Enhydrobacter aerosaccus</name>
    <dbReference type="NCBI Taxonomy" id="225324"/>
    <lineage>
        <taxon>Bacteria</taxon>
        <taxon>Pseudomonadati</taxon>
        <taxon>Pseudomonadota</taxon>
        <taxon>Alphaproteobacteria</taxon>
        <taxon>Hyphomicrobiales</taxon>
        <taxon>Enhydrobacter</taxon>
    </lineage>
</organism>
<evidence type="ECO:0000256" key="7">
    <source>
        <dbReference type="RuleBase" id="RU003788"/>
    </source>
</evidence>
<reference evidence="9" key="1">
    <citation type="submission" date="2017-02" db="EMBL/GenBank/DDBJ databases">
        <authorList>
            <person name="Varghese N."/>
            <person name="Submissions S."/>
        </authorList>
    </citation>
    <scope>NUCLEOTIDE SEQUENCE [LARGE SCALE GENOMIC DNA]</scope>
    <source>
        <strain evidence="9">ATCC 27094</strain>
    </source>
</reference>
<dbReference type="EC" id="3.2.1.17" evidence="7"/>
<evidence type="ECO:0000256" key="4">
    <source>
        <dbReference type="ARBA" id="ARBA00022801"/>
    </source>
</evidence>
<dbReference type="PANTHER" id="PTHR38107:SF3">
    <property type="entry name" value="LYSOZYME RRRD-RELATED"/>
    <property type="match status" value="1"/>
</dbReference>
<proteinExistence type="inferred from homology"/>
<evidence type="ECO:0000256" key="3">
    <source>
        <dbReference type="ARBA" id="ARBA00022638"/>
    </source>
</evidence>
<dbReference type="GO" id="GO:0009253">
    <property type="term" value="P:peptidoglycan catabolic process"/>
    <property type="evidence" value="ECO:0007669"/>
    <property type="project" value="InterPro"/>
</dbReference>
<dbReference type="GO" id="GO:0003796">
    <property type="term" value="F:lysozyme activity"/>
    <property type="evidence" value="ECO:0007669"/>
    <property type="project" value="UniProtKB-EC"/>
</dbReference>
<dbReference type="SUPFAM" id="SSF53955">
    <property type="entry name" value="Lysozyme-like"/>
    <property type="match status" value="1"/>
</dbReference>
<keyword evidence="5" id="KW-1035">Host cytoplasm</keyword>
<dbReference type="InterPro" id="IPR023346">
    <property type="entry name" value="Lysozyme-like_dom_sf"/>
</dbReference>
<dbReference type="OrthoDB" id="5327667at2"/>
<sequence>MIVSEEGLEFLVEEEGKEYKAYPDPGPSGYPWTIGVGHTGADVYPGLVWTDEQIREALINDAAVAGSIVNGHVTVPLTQSQFDALVSFVFNIGQGIPGQRDGFVWLRSGYHSTMLRKLNAGDYKGAADEFPKWANPPLPGLIRRRAKEREMFLRGIV</sequence>
<dbReference type="InterPro" id="IPR023347">
    <property type="entry name" value="Lysozyme_dom_sf"/>
</dbReference>
<keyword evidence="6 7" id="KW-0326">Glycosidase</keyword>
<keyword evidence="4 7" id="KW-0378">Hydrolase</keyword>
<dbReference type="RefSeq" id="WP_085935685.1">
    <property type="nucleotide sequence ID" value="NZ_FUWJ01000005.1"/>
</dbReference>
<comment type="similarity">
    <text evidence="7">Belongs to the glycosyl hydrolase 24 family.</text>
</comment>
<protein>
    <recommendedName>
        <fullName evidence="7">Lysozyme</fullName>
        <ecNumber evidence="7">3.2.1.17</ecNumber>
    </recommendedName>
</protein>
<evidence type="ECO:0000256" key="1">
    <source>
        <dbReference type="ARBA" id="ARBA00000632"/>
    </source>
</evidence>
<evidence type="ECO:0000313" key="8">
    <source>
        <dbReference type="EMBL" id="SKA17895.1"/>
    </source>
</evidence>
<dbReference type="AlphaFoldDB" id="A0A1T4RPF3"/>